<keyword evidence="3" id="KW-1185">Reference proteome</keyword>
<keyword evidence="1" id="KW-0472">Membrane</keyword>
<evidence type="ECO:0000313" key="2">
    <source>
        <dbReference type="EnsemblMetazoa" id="AEPI009789-PA"/>
    </source>
</evidence>
<keyword evidence="1" id="KW-0812">Transmembrane</keyword>
<dbReference type="EnsemblMetazoa" id="AEPI009789-RA">
    <property type="protein sequence ID" value="AEPI009789-PA"/>
    <property type="gene ID" value="AEPI009789"/>
</dbReference>
<dbReference type="AlphaFoldDB" id="A0A182PS54"/>
<reference evidence="2" key="2">
    <citation type="submission" date="2020-05" db="UniProtKB">
        <authorList>
            <consortium name="EnsemblMetazoa"/>
        </authorList>
    </citation>
    <scope>IDENTIFICATION</scope>
    <source>
        <strain evidence="2">Epiroticus2</strain>
    </source>
</reference>
<accession>A0A182PS54</accession>
<keyword evidence="1" id="KW-1133">Transmembrane helix</keyword>
<feature type="transmembrane region" description="Helical" evidence="1">
    <location>
        <begin position="76"/>
        <end position="96"/>
    </location>
</feature>
<organism evidence="2 3">
    <name type="scientific">Anopheles epiroticus</name>
    <dbReference type="NCBI Taxonomy" id="199890"/>
    <lineage>
        <taxon>Eukaryota</taxon>
        <taxon>Metazoa</taxon>
        <taxon>Ecdysozoa</taxon>
        <taxon>Arthropoda</taxon>
        <taxon>Hexapoda</taxon>
        <taxon>Insecta</taxon>
        <taxon>Pterygota</taxon>
        <taxon>Neoptera</taxon>
        <taxon>Endopterygota</taxon>
        <taxon>Diptera</taxon>
        <taxon>Nematocera</taxon>
        <taxon>Culicoidea</taxon>
        <taxon>Culicidae</taxon>
        <taxon>Anophelinae</taxon>
        <taxon>Anopheles</taxon>
    </lineage>
</organism>
<evidence type="ECO:0000313" key="3">
    <source>
        <dbReference type="Proteomes" id="UP000075885"/>
    </source>
</evidence>
<evidence type="ECO:0000256" key="1">
    <source>
        <dbReference type="SAM" id="Phobius"/>
    </source>
</evidence>
<sequence>MAPNVLGNTLLLAEACIEQEDRSNNNNASIGTQQYKNKSFLNVAPKPAPVAEDLKPKEATKDAKVQETSTEYHHVYVWRNIIAFIYLHLGFLYGSYLLVTSAKWSTIIFELWSTLAIAQARRIRRMRRTGDNDLFYERHRPVDDSIDKRAQMG</sequence>
<dbReference type="STRING" id="199890.A0A182PS54"/>
<dbReference type="Proteomes" id="UP000075885">
    <property type="component" value="Unassembled WGS sequence"/>
</dbReference>
<reference evidence="3" key="1">
    <citation type="submission" date="2013-03" db="EMBL/GenBank/DDBJ databases">
        <title>The Genome Sequence of Anopheles epiroticus epiroticus2.</title>
        <authorList>
            <consortium name="The Broad Institute Genomics Platform"/>
            <person name="Neafsey D.E."/>
            <person name="Howell P."/>
            <person name="Walker B."/>
            <person name="Young S.K."/>
            <person name="Zeng Q."/>
            <person name="Gargeya S."/>
            <person name="Fitzgerald M."/>
            <person name="Haas B."/>
            <person name="Abouelleil A."/>
            <person name="Allen A.W."/>
            <person name="Alvarado L."/>
            <person name="Arachchi H.M."/>
            <person name="Berlin A.M."/>
            <person name="Chapman S.B."/>
            <person name="Gainer-Dewar J."/>
            <person name="Goldberg J."/>
            <person name="Griggs A."/>
            <person name="Gujja S."/>
            <person name="Hansen M."/>
            <person name="Howarth C."/>
            <person name="Imamovic A."/>
            <person name="Ireland A."/>
            <person name="Larimer J."/>
            <person name="McCowan C."/>
            <person name="Murphy C."/>
            <person name="Pearson M."/>
            <person name="Poon T.W."/>
            <person name="Priest M."/>
            <person name="Roberts A."/>
            <person name="Saif S."/>
            <person name="Shea T."/>
            <person name="Sisk P."/>
            <person name="Sykes S."/>
            <person name="Wortman J."/>
            <person name="Nusbaum C."/>
            <person name="Birren B."/>
        </authorList>
    </citation>
    <scope>NUCLEOTIDE SEQUENCE [LARGE SCALE GENOMIC DNA]</scope>
    <source>
        <strain evidence="3">Epiroticus2</strain>
    </source>
</reference>
<proteinExistence type="predicted"/>
<name>A0A182PS54_9DIPT</name>
<dbReference type="VEuPathDB" id="VectorBase:AEPI009789"/>
<protein>
    <submittedName>
        <fullName evidence="2">Uncharacterized protein</fullName>
    </submittedName>
</protein>